<protein>
    <recommendedName>
        <fullName evidence="6">Coproporphyrinogen III oxidase</fullName>
        <ecNumber evidence="6">1.3.3.15</ecNumber>
    </recommendedName>
</protein>
<dbReference type="NCBIfam" id="TIGR00562">
    <property type="entry name" value="proto_IX_ox"/>
    <property type="match status" value="1"/>
</dbReference>
<comment type="subcellular location">
    <subcellularLocation>
        <location evidence="6">Cytoplasm</location>
    </subcellularLocation>
</comment>
<evidence type="ECO:0000256" key="1">
    <source>
        <dbReference type="ARBA" id="ARBA00001974"/>
    </source>
</evidence>
<dbReference type="OrthoDB" id="9805195at2"/>
<evidence type="ECO:0000313" key="8">
    <source>
        <dbReference type="EMBL" id="RIH89781.1"/>
    </source>
</evidence>
<gene>
    <name evidence="8" type="primary">hemY_1</name>
    <name evidence="8" type="ORF">Mrose_00006</name>
</gene>
<evidence type="ECO:0000259" key="7">
    <source>
        <dbReference type="Pfam" id="PF01593"/>
    </source>
</evidence>
<dbReference type="UniPathway" id="UPA00252"/>
<dbReference type="Pfam" id="PF01593">
    <property type="entry name" value="Amino_oxidase"/>
    <property type="match status" value="1"/>
</dbReference>
<dbReference type="Gene3D" id="3.90.660.20">
    <property type="entry name" value="Protoporphyrinogen oxidase, mitochondrial, domain 2"/>
    <property type="match status" value="1"/>
</dbReference>
<comment type="similarity">
    <text evidence="6">Belongs to the protoporphyrinogen/coproporphyrinogen oxidase family. Coproporphyrinogen III oxidase subfamily.</text>
</comment>
<accession>A0A399F579</accession>
<comment type="cofactor">
    <cofactor evidence="1 6">
        <name>FAD</name>
        <dbReference type="ChEBI" id="CHEBI:57692"/>
    </cofactor>
</comment>
<dbReference type="GO" id="GO:0004729">
    <property type="term" value="F:oxygen-dependent protoporphyrinogen oxidase activity"/>
    <property type="evidence" value="ECO:0007669"/>
    <property type="project" value="UniProtKB-UniRule"/>
</dbReference>
<dbReference type="InterPro" id="IPR004572">
    <property type="entry name" value="Protoporphyrinogen_oxidase"/>
</dbReference>
<keyword evidence="2 6" id="KW-0285">Flavoprotein</keyword>
<dbReference type="EC" id="1.3.3.15" evidence="6"/>
<evidence type="ECO:0000313" key="9">
    <source>
        <dbReference type="Proteomes" id="UP000265341"/>
    </source>
</evidence>
<dbReference type="Proteomes" id="UP000265341">
    <property type="component" value="Unassembled WGS sequence"/>
</dbReference>
<dbReference type="InterPro" id="IPR036188">
    <property type="entry name" value="FAD/NAD-bd_sf"/>
</dbReference>
<evidence type="ECO:0000256" key="5">
    <source>
        <dbReference type="ARBA" id="ARBA00023133"/>
    </source>
</evidence>
<feature type="domain" description="Amine oxidase" evidence="7">
    <location>
        <begin position="11"/>
        <end position="444"/>
    </location>
</feature>
<comment type="catalytic activity">
    <reaction evidence="6">
        <text>coproporphyrinogen III + 3 O2 = coproporphyrin III + 3 H2O2</text>
        <dbReference type="Rhea" id="RHEA:43436"/>
        <dbReference type="ChEBI" id="CHEBI:15379"/>
        <dbReference type="ChEBI" id="CHEBI:16240"/>
        <dbReference type="ChEBI" id="CHEBI:57309"/>
        <dbReference type="ChEBI" id="CHEBI:131725"/>
        <dbReference type="EC" id="1.3.3.15"/>
    </reaction>
</comment>
<evidence type="ECO:0000256" key="4">
    <source>
        <dbReference type="ARBA" id="ARBA00023002"/>
    </source>
</evidence>
<dbReference type="InterPro" id="IPR002937">
    <property type="entry name" value="Amino_oxidase"/>
</dbReference>
<dbReference type="GO" id="GO:0006783">
    <property type="term" value="P:heme biosynthetic process"/>
    <property type="evidence" value="ECO:0007669"/>
    <property type="project" value="UniProtKB-UniRule"/>
</dbReference>
<dbReference type="SUPFAM" id="SSF51905">
    <property type="entry name" value="FAD/NAD(P)-binding domain"/>
    <property type="match status" value="1"/>
</dbReference>
<dbReference type="SUPFAM" id="SSF54373">
    <property type="entry name" value="FAD-linked reductases, C-terminal domain"/>
    <property type="match status" value="1"/>
</dbReference>
<sequence length="465" mass="49646">MSRLVIVGGGMAGLAAAYHAHRADPSLQVSLLEAAERLGGKVSTVAEEGFVLEGGPDAVVRYKPWALALMKELGLEGQVVGTLPAQPSALIHDGERALPIPAGLQMVVPGDLKALALTPLLSPFGKARALLDLLLPRGQAGDEPFGAFIQRRLGRQVWERLAAPLSGGIYGGDPYSLSTLAAFPQLKALEQEHGSLVRGALKQRSQRGSREAGQLFASLEGGLGQWVRALEHKLTGVTVRLGTAATALERRGESWRIHTPEGWLEADAVILATPASVSARLLEPLHPSAAGALRQIPYGDSATVSLAFPLEGLPPRVGHGMLIATGRNFAVRGFTWTDQKWKGRAPEGYGLVRAYFSGVRADEAELVRLALADLQRLWGKVPPPERSWVFRWQEGLPHYTLGHQQRVAAAMEAESLPGLFLAGAAYFGVGLPEVVRMGQEKAARAVEFLRAVPTNTPHGQSGRVG</sequence>
<dbReference type="RefSeq" id="WP_119275390.1">
    <property type="nucleotide sequence ID" value="NZ_QWLA01000001.1"/>
</dbReference>
<comment type="pathway">
    <text evidence="6">Porphyrin-containing compound metabolism; protoheme biosynthesis.</text>
</comment>
<dbReference type="EMBL" id="QWLA01000001">
    <property type="protein sequence ID" value="RIH89781.1"/>
    <property type="molecule type" value="Genomic_DNA"/>
</dbReference>
<keyword evidence="5 6" id="KW-0350">Heme biosynthesis</keyword>
<dbReference type="InterPro" id="IPR050464">
    <property type="entry name" value="Zeta_carotene_desat/Oxidored"/>
</dbReference>
<keyword evidence="3 6" id="KW-0274">FAD</keyword>
<proteinExistence type="inferred from homology"/>
<evidence type="ECO:0000256" key="2">
    <source>
        <dbReference type="ARBA" id="ARBA00022630"/>
    </source>
</evidence>
<dbReference type="Gene3D" id="1.10.3110.10">
    <property type="entry name" value="protoporphyrinogen ix oxidase, domain 3"/>
    <property type="match status" value="1"/>
</dbReference>
<keyword evidence="9" id="KW-1185">Reference proteome</keyword>
<comment type="caution">
    <text evidence="8">The sequence shown here is derived from an EMBL/GenBank/DDBJ whole genome shotgun (WGS) entry which is preliminary data.</text>
</comment>
<dbReference type="AlphaFoldDB" id="A0A399F579"/>
<keyword evidence="4 6" id="KW-0560">Oxidoreductase</keyword>
<dbReference type="PANTHER" id="PTHR42923">
    <property type="entry name" value="PROTOPORPHYRINOGEN OXIDASE"/>
    <property type="match status" value="1"/>
</dbReference>
<reference evidence="8 9" key="1">
    <citation type="submission" date="2018-08" db="EMBL/GenBank/DDBJ databases">
        <title>Meiothermus roseus NBRC 110900 genome sequencing project.</title>
        <authorList>
            <person name="Da Costa M.S."/>
            <person name="Albuquerque L."/>
            <person name="Raposo P."/>
            <person name="Froufe H.J.C."/>
            <person name="Barroso C.S."/>
            <person name="Egas C."/>
        </authorList>
    </citation>
    <scope>NUCLEOTIDE SEQUENCE [LARGE SCALE GENOMIC DNA]</scope>
    <source>
        <strain evidence="8 9">NBRC 110900</strain>
    </source>
</reference>
<dbReference type="Gene3D" id="3.50.50.60">
    <property type="entry name" value="FAD/NAD(P)-binding domain"/>
    <property type="match status" value="1"/>
</dbReference>
<evidence type="ECO:0000256" key="3">
    <source>
        <dbReference type="ARBA" id="ARBA00022827"/>
    </source>
</evidence>
<dbReference type="PANTHER" id="PTHR42923:SF3">
    <property type="entry name" value="PROTOPORPHYRINOGEN OXIDASE"/>
    <property type="match status" value="1"/>
</dbReference>
<name>A0A399F579_9DEIN</name>
<keyword evidence="6" id="KW-0963">Cytoplasm</keyword>
<comment type="function">
    <text evidence="6">Involved in coproporphyrin-dependent heme b biosynthesis. Catalyzes the oxidation of coproporphyrinogen III to coproporphyrin III.</text>
</comment>
<organism evidence="8 9">
    <name type="scientific">Calidithermus roseus</name>
    <dbReference type="NCBI Taxonomy" id="1644118"/>
    <lineage>
        <taxon>Bacteria</taxon>
        <taxon>Thermotogati</taxon>
        <taxon>Deinococcota</taxon>
        <taxon>Deinococci</taxon>
        <taxon>Thermales</taxon>
        <taxon>Thermaceae</taxon>
        <taxon>Calidithermus</taxon>
    </lineage>
</organism>
<dbReference type="GO" id="GO:0005737">
    <property type="term" value="C:cytoplasm"/>
    <property type="evidence" value="ECO:0007669"/>
    <property type="project" value="UniProtKB-SubCell"/>
</dbReference>
<evidence type="ECO:0000256" key="6">
    <source>
        <dbReference type="RuleBase" id="RU364052"/>
    </source>
</evidence>